<dbReference type="OrthoDB" id="7189339at2"/>
<evidence type="ECO:0000313" key="3">
    <source>
        <dbReference type="Proteomes" id="UP000538566"/>
    </source>
</evidence>
<proteinExistence type="predicted"/>
<keyword evidence="3" id="KW-1185">Reference proteome</keyword>
<keyword evidence="1" id="KW-0732">Signal</keyword>
<evidence type="ECO:0000256" key="1">
    <source>
        <dbReference type="SAM" id="SignalP"/>
    </source>
</evidence>
<name>A0A7W7AAQ8_9SPHN</name>
<dbReference type="RefSeq" id="WP_144907610.1">
    <property type="nucleotide sequence ID" value="NZ_JACHOA010000003.1"/>
</dbReference>
<accession>A0A7W7AAQ8</accession>
<evidence type="ECO:0000313" key="2">
    <source>
        <dbReference type="EMBL" id="MBB4613568.1"/>
    </source>
</evidence>
<dbReference type="AlphaFoldDB" id="A0A7W7AAQ8"/>
<dbReference type="Proteomes" id="UP000538566">
    <property type="component" value="Unassembled WGS sequence"/>
</dbReference>
<feature type="signal peptide" evidence="1">
    <location>
        <begin position="1"/>
        <end position="25"/>
    </location>
</feature>
<protein>
    <submittedName>
        <fullName evidence="2">Uncharacterized protein</fullName>
    </submittedName>
</protein>
<organism evidence="2 3">
    <name type="scientific">Novosphingobium taihuense</name>
    <dbReference type="NCBI Taxonomy" id="260085"/>
    <lineage>
        <taxon>Bacteria</taxon>
        <taxon>Pseudomonadati</taxon>
        <taxon>Pseudomonadota</taxon>
        <taxon>Alphaproteobacteria</taxon>
        <taxon>Sphingomonadales</taxon>
        <taxon>Sphingomonadaceae</taxon>
        <taxon>Novosphingobium</taxon>
    </lineage>
</organism>
<sequence>MNRGRKSILALAAVAALGVTGVVEASQGVATITISGQVPLVCRVSVDNSASVMLSANGNKSLLREFCNNGAGYRVVASYSKQLAAGRLVVDGRSIPLNASGEVLVSDVASAASSVRTIAIEGDGKLTGSIRFRIEPR</sequence>
<reference evidence="2 3" key="1">
    <citation type="submission" date="2020-08" db="EMBL/GenBank/DDBJ databases">
        <title>Genomic Encyclopedia of Type Strains, Phase IV (KMG-IV): sequencing the most valuable type-strain genomes for metagenomic binning, comparative biology and taxonomic classification.</title>
        <authorList>
            <person name="Goeker M."/>
        </authorList>
    </citation>
    <scope>NUCLEOTIDE SEQUENCE [LARGE SCALE GENOMIC DNA]</scope>
    <source>
        <strain evidence="2 3">DSM 17507</strain>
    </source>
</reference>
<feature type="chain" id="PRO_5031339930" evidence="1">
    <location>
        <begin position="26"/>
        <end position="137"/>
    </location>
</feature>
<gene>
    <name evidence="2" type="ORF">GGR37_001843</name>
</gene>
<comment type="caution">
    <text evidence="2">The sequence shown here is derived from an EMBL/GenBank/DDBJ whole genome shotgun (WGS) entry which is preliminary data.</text>
</comment>
<dbReference type="EMBL" id="JACHOA010000003">
    <property type="protein sequence ID" value="MBB4613568.1"/>
    <property type="molecule type" value="Genomic_DNA"/>
</dbReference>